<dbReference type="OrthoDB" id="4843203at2759"/>
<name>A0A066X3F4_COLSU</name>
<dbReference type="eggNOG" id="ENOG502T15E">
    <property type="taxonomic scope" value="Eukaryota"/>
</dbReference>
<reference evidence="3" key="1">
    <citation type="journal article" date="2014" name="Genome Announc.">
        <title>Draft genome sequence of Colletotrichum sublineola, a destructive pathogen of cultivated sorghum.</title>
        <authorList>
            <person name="Baroncelli R."/>
            <person name="Sanz-Martin J.M."/>
            <person name="Rech G.E."/>
            <person name="Sukno S.A."/>
            <person name="Thon M.R."/>
        </authorList>
    </citation>
    <scope>NUCLEOTIDE SEQUENCE [LARGE SCALE GENOMIC DNA]</scope>
    <source>
        <strain evidence="3">TX430BB</strain>
    </source>
</reference>
<feature type="compositionally biased region" description="Acidic residues" evidence="1">
    <location>
        <begin position="182"/>
        <end position="194"/>
    </location>
</feature>
<comment type="caution">
    <text evidence="2">The sequence shown here is derived from an EMBL/GenBank/DDBJ whole genome shotgun (WGS) entry which is preliminary data.</text>
</comment>
<feature type="region of interest" description="Disordered" evidence="1">
    <location>
        <begin position="1"/>
        <end position="83"/>
    </location>
</feature>
<feature type="region of interest" description="Disordered" evidence="1">
    <location>
        <begin position="163"/>
        <end position="255"/>
    </location>
</feature>
<sequence>MAPQQKNASKAPKLKAPKGGIQKSKQRAQNKKSASRAAKKTSKRPSVPTTPPSNAGNGQGKWIWTEHPPTKKQTAANGRQKGRSLVQWNRPDTAITLLLNTLYQASIQGHKLSMDAIAHRTHCGASGQSLIQHLARERRRLLKRGRMTPPVAGTRYDPAVRGVILEPTPDSPNAERKISFHEEEEGEWSEELGDETSQTGEVDEETDLEEPEFEEPELEEPRFEEPELEEPEFEKPEFDGPEFENEMSQGSKGKKIDRSYSRAYMMASPEIDLQEQHPQQMLPPPQSYQMPWMQPHSSLSAPMGTVNPLDSIQPFGAQALDAPQMFGQDPHRNGLGRNFTLPMPSMPNDIEANAQQHGFHPNYDDTTTGIHGFSRPKLEPPSKIYEHWPEEHHRLFGHYPGDLVPETAPFVINNPSASLFQDTSPPQGMGLSTQPFGEQENGGRTMDDANLWQWAQEQEVNNSGACFGP</sequence>
<keyword evidence="3" id="KW-1185">Reference proteome</keyword>
<protein>
    <submittedName>
        <fullName evidence="2">Uncharacterized protein</fullName>
    </submittedName>
</protein>
<dbReference type="EMBL" id="JMSE01001347">
    <property type="protein sequence ID" value="KDN62174.1"/>
    <property type="molecule type" value="Genomic_DNA"/>
</dbReference>
<organism evidence="2 3">
    <name type="scientific">Colletotrichum sublineola</name>
    <name type="common">Sorghum anthracnose fungus</name>
    <dbReference type="NCBI Taxonomy" id="1173701"/>
    <lineage>
        <taxon>Eukaryota</taxon>
        <taxon>Fungi</taxon>
        <taxon>Dikarya</taxon>
        <taxon>Ascomycota</taxon>
        <taxon>Pezizomycotina</taxon>
        <taxon>Sordariomycetes</taxon>
        <taxon>Hypocreomycetidae</taxon>
        <taxon>Glomerellales</taxon>
        <taxon>Glomerellaceae</taxon>
        <taxon>Colletotrichum</taxon>
        <taxon>Colletotrichum graminicola species complex</taxon>
    </lineage>
</organism>
<evidence type="ECO:0000256" key="1">
    <source>
        <dbReference type="SAM" id="MobiDB-lite"/>
    </source>
</evidence>
<accession>A0A066X3F4</accession>
<dbReference type="HOGENOM" id="CLU_605513_0_0_1"/>
<feature type="compositionally biased region" description="Acidic residues" evidence="1">
    <location>
        <begin position="201"/>
        <end position="218"/>
    </location>
</feature>
<evidence type="ECO:0000313" key="2">
    <source>
        <dbReference type="EMBL" id="KDN62174.1"/>
    </source>
</evidence>
<dbReference type="Proteomes" id="UP000027238">
    <property type="component" value="Unassembled WGS sequence"/>
</dbReference>
<feature type="compositionally biased region" description="Basic residues" evidence="1">
    <location>
        <begin position="24"/>
        <end position="43"/>
    </location>
</feature>
<proteinExistence type="predicted"/>
<dbReference type="STRING" id="1173701.A0A066X3F4"/>
<dbReference type="AlphaFoldDB" id="A0A066X3F4"/>
<gene>
    <name evidence="2" type="ORF">CSUB01_00879</name>
</gene>
<dbReference type="OMA" id="AIAHRTH"/>
<evidence type="ECO:0000313" key="3">
    <source>
        <dbReference type="Proteomes" id="UP000027238"/>
    </source>
</evidence>